<dbReference type="Proteomes" id="UP001231649">
    <property type="component" value="Chromosome 25"/>
</dbReference>
<reference evidence="1" key="1">
    <citation type="submission" date="2023-03" db="EMBL/GenBank/DDBJ databases">
        <title>Chromosome-level genomes of two armyworms, Mythimna separata and Mythimna loreyi, provide insights into the biosynthesis and reception of sex pheromones.</title>
        <authorList>
            <person name="Zhao H."/>
        </authorList>
    </citation>
    <scope>NUCLEOTIDE SEQUENCE</scope>
    <source>
        <strain evidence="1">BeijingLab</strain>
    </source>
</reference>
<comment type="caution">
    <text evidence="1">The sequence shown here is derived from an EMBL/GenBank/DDBJ whole genome shotgun (WGS) entry which is preliminary data.</text>
</comment>
<evidence type="ECO:0000313" key="2">
    <source>
        <dbReference type="Proteomes" id="UP001231649"/>
    </source>
</evidence>
<accession>A0ACC2QAW9</accession>
<organism evidence="1 2">
    <name type="scientific">Mythimna loreyi</name>
    <dbReference type="NCBI Taxonomy" id="667449"/>
    <lineage>
        <taxon>Eukaryota</taxon>
        <taxon>Metazoa</taxon>
        <taxon>Ecdysozoa</taxon>
        <taxon>Arthropoda</taxon>
        <taxon>Hexapoda</taxon>
        <taxon>Insecta</taxon>
        <taxon>Pterygota</taxon>
        <taxon>Neoptera</taxon>
        <taxon>Endopterygota</taxon>
        <taxon>Lepidoptera</taxon>
        <taxon>Glossata</taxon>
        <taxon>Ditrysia</taxon>
        <taxon>Noctuoidea</taxon>
        <taxon>Noctuidae</taxon>
        <taxon>Noctuinae</taxon>
        <taxon>Hadenini</taxon>
        <taxon>Mythimna</taxon>
    </lineage>
</organism>
<protein>
    <submittedName>
        <fullName evidence="1">Uncharacterized protein</fullName>
    </submittedName>
</protein>
<proteinExistence type="predicted"/>
<gene>
    <name evidence="1" type="ORF">PYW08_010260</name>
</gene>
<name>A0ACC2QAW9_9NEOP</name>
<evidence type="ECO:0000313" key="1">
    <source>
        <dbReference type="EMBL" id="KAJ8708878.1"/>
    </source>
</evidence>
<keyword evidence="2" id="KW-1185">Reference proteome</keyword>
<dbReference type="EMBL" id="CM056801">
    <property type="protein sequence ID" value="KAJ8708878.1"/>
    <property type="molecule type" value="Genomic_DNA"/>
</dbReference>
<sequence length="248" mass="27587">MFGKLPTTEQLSEKPVFGTQRPLLTPFSLEPTMRPASNTTAPTHVGTPPPPPTSEPFDKNTTDTAANTPGLHIIKKLLEQFTFNQNPKAAYNTSLFHIDPFKPINVWKPFNLPDSKPKLNSRPPTPATRQTGPLVIAKVIAGLSGCFVIILLICLCIYSKKANKPKKERRARRDKGVRTWYCGDEPFDTDDPVRYSYTDPERPDHAESHHYSHEHHVDVCLEMGTDLCFDVNTCDADAGGTSNDCGQD</sequence>